<dbReference type="SMART" id="SM00393">
    <property type="entry name" value="R3H"/>
    <property type="match status" value="1"/>
</dbReference>
<dbReference type="Gene3D" id="3.30.300.20">
    <property type="match status" value="1"/>
</dbReference>
<dbReference type="PROSITE" id="PS51061">
    <property type="entry name" value="R3H"/>
    <property type="match status" value="1"/>
</dbReference>
<evidence type="ECO:0000313" key="3">
    <source>
        <dbReference type="EMBL" id="OGM21719.1"/>
    </source>
</evidence>
<dbReference type="InterPro" id="IPR036867">
    <property type="entry name" value="R3H_dom_sf"/>
</dbReference>
<dbReference type="InterPro" id="IPR015946">
    <property type="entry name" value="KH_dom-like_a/b"/>
</dbReference>
<dbReference type="CDD" id="cd02644">
    <property type="entry name" value="R3H_jag"/>
    <property type="match status" value="1"/>
</dbReference>
<evidence type="ECO:0000313" key="4">
    <source>
        <dbReference type="Proteomes" id="UP000176741"/>
    </source>
</evidence>
<dbReference type="PANTHER" id="PTHR35800">
    <property type="entry name" value="PROTEIN JAG"/>
    <property type="match status" value="1"/>
</dbReference>
<accession>A0A1F7Y476</accession>
<sequence length="168" mass="19095">MATKKPTKVSKKVSKKTKPTEKILEEISNKLFNLIGTDAKATVVEDKENATFMVNVEAEEEAGLLIGNRGKTIYSLQTVLNLILKQRTGEWYRVVVNIGDWLEKEKERLEQLAQQTKDRAKETGESQVLYNLTPGQRRLVHLYLSEDKSVDTKSEGEGENRYLIVSPK</sequence>
<feature type="domain" description="R3H" evidence="2">
    <location>
        <begin position="103"/>
        <end position="168"/>
    </location>
</feature>
<dbReference type="SUPFAM" id="SSF82708">
    <property type="entry name" value="R3H domain"/>
    <property type="match status" value="1"/>
</dbReference>
<dbReference type="EMBL" id="MGGD01000002">
    <property type="protein sequence ID" value="OGM21719.1"/>
    <property type="molecule type" value="Genomic_DNA"/>
</dbReference>
<proteinExistence type="predicted"/>
<dbReference type="PANTHER" id="PTHR35800:SF1">
    <property type="entry name" value="RNA-BINDING PROTEIN KHPB"/>
    <property type="match status" value="1"/>
</dbReference>
<protein>
    <recommendedName>
        <fullName evidence="2">R3H domain-containing protein</fullName>
    </recommendedName>
</protein>
<dbReference type="Pfam" id="PF13083">
    <property type="entry name" value="KH_KhpA-B"/>
    <property type="match status" value="1"/>
</dbReference>
<dbReference type="InterPro" id="IPR001374">
    <property type="entry name" value="R3H_dom"/>
</dbReference>
<dbReference type="GO" id="GO:0003723">
    <property type="term" value="F:RNA binding"/>
    <property type="evidence" value="ECO:0007669"/>
    <property type="project" value="InterPro"/>
</dbReference>
<reference evidence="3 4" key="1">
    <citation type="journal article" date="2016" name="Nat. Commun.">
        <title>Thousands of microbial genomes shed light on interconnected biogeochemical processes in an aquifer system.</title>
        <authorList>
            <person name="Anantharaman K."/>
            <person name="Brown C.T."/>
            <person name="Hug L.A."/>
            <person name="Sharon I."/>
            <person name="Castelle C.J."/>
            <person name="Probst A.J."/>
            <person name="Thomas B.C."/>
            <person name="Singh A."/>
            <person name="Wilkins M.J."/>
            <person name="Karaoz U."/>
            <person name="Brodie E.L."/>
            <person name="Williams K.H."/>
            <person name="Hubbard S.S."/>
            <person name="Banfield J.F."/>
        </authorList>
    </citation>
    <scope>NUCLEOTIDE SEQUENCE [LARGE SCALE GENOMIC DNA]</scope>
</reference>
<organism evidence="3 4">
    <name type="scientific">Candidatus Woesebacteria bacterium RIFCSPHIGHO2_01_FULL_38_26b</name>
    <dbReference type="NCBI Taxonomy" id="1802491"/>
    <lineage>
        <taxon>Bacteria</taxon>
        <taxon>Candidatus Woeseibacteriota</taxon>
    </lineage>
</organism>
<dbReference type="InterPro" id="IPR039247">
    <property type="entry name" value="KhpB"/>
</dbReference>
<dbReference type="InterPro" id="IPR034079">
    <property type="entry name" value="R3H_KhpB"/>
</dbReference>
<dbReference type="Gene3D" id="3.30.1370.50">
    <property type="entry name" value="R3H-like domain"/>
    <property type="match status" value="1"/>
</dbReference>
<name>A0A1F7Y476_9BACT</name>
<evidence type="ECO:0000256" key="1">
    <source>
        <dbReference type="SAM" id="Coils"/>
    </source>
</evidence>
<evidence type="ECO:0000259" key="2">
    <source>
        <dbReference type="PROSITE" id="PS51061"/>
    </source>
</evidence>
<dbReference type="AlphaFoldDB" id="A0A1F7Y476"/>
<keyword evidence="1" id="KW-0175">Coiled coil</keyword>
<dbReference type="Proteomes" id="UP000176741">
    <property type="component" value="Unassembled WGS sequence"/>
</dbReference>
<gene>
    <name evidence="3" type="ORF">A2771_04130</name>
</gene>
<dbReference type="Pfam" id="PF01424">
    <property type="entry name" value="R3H"/>
    <property type="match status" value="1"/>
</dbReference>
<feature type="coiled-coil region" evidence="1">
    <location>
        <begin position="99"/>
        <end position="126"/>
    </location>
</feature>
<comment type="caution">
    <text evidence="3">The sequence shown here is derived from an EMBL/GenBank/DDBJ whole genome shotgun (WGS) entry which is preliminary data.</text>
</comment>